<keyword evidence="1" id="KW-0472">Membrane</keyword>
<comment type="caution">
    <text evidence="2">The sequence shown here is derived from an EMBL/GenBank/DDBJ whole genome shotgun (WGS) entry which is preliminary data.</text>
</comment>
<proteinExistence type="predicted"/>
<sequence>MVMCPDSLKLWATRFLQLCNLCLFSAFKLWLCAPELVPRLYAVIYVGIFGCVVQLLGSSLFIPVLIILGVDGVIFYRVLY</sequence>
<dbReference type="AlphaFoldDB" id="A0A5J4W7F2"/>
<feature type="transmembrane region" description="Helical" evidence="1">
    <location>
        <begin position="15"/>
        <end position="33"/>
    </location>
</feature>
<name>A0A5J4W7F2_9EUKA</name>
<reference evidence="2 3" key="1">
    <citation type="submission" date="2019-03" db="EMBL/GenBank/DDBJ databases">
        <title>Single cell metagenomics reveals metabolic interactions within the superorganism composed of flagellate Streblomastix strix and complex community of Bacteroidetes bacteria on its surface.</title>
        <authorList>
            <person name="Treitli S.C."/>
            <person name="Kolisko M."/>
            <person name="Husnik F."/>
            <person name="Keeling P."/>
            <person name="Hampl V."/>
        </authorList>
    </citation>
    <scope>NUCLEOTIDE SEQUENCE [LARGE SCALE GENOMIC DNA]</scope>
    <source>
        <strain evidence="2">ST1C</strain>
    </source>
</reference>
<feature type="transmembrane region" description="Helical" evidence="1">
    <location>
        <begin position="40"/>
        <end position="56"/>
    </location>
</feature>
<accession>A0A5J4W7F2</accession>
<organism evidence="2 3">
    <name type="scientific">Streblomastix strix</name>
    <dbReference type="NCBI Taxonomy" id="222440"/>
    <lineage>
        <taxon>Eukaryota</taxon>
        <taxon>Metamonada</taxon>
        <taxon>Preaxostyla</taxon>
        <taxon>Oxymonadida</taxon>
        <taxon>Streblomastigidae</taxon>
        <taxon>Streblomastix</taxon>
    </lineage>
</organism>
<evidence type="ECO:0000313" key="3">
    <source>
        <dbReference type="Proteomes" id="UP000324800"/>
    </source>
</evidence>
<protein>
    <submittedName>
        <fullName evidence="2">Uncharacterized protein</fullName>
    </submittedName>
</protein>
<dbReference type="Proteomes" id="UP000324800">
    <property type="component" value="Unassembled WGS sequence"/>
</dbReference>
<dbReference type="EMBL" id="SNRW01003204">
    <property type="protein sequence ID" value="KAA6390483.1"/>
    <property type="molecule type" value="Genomic_DNA"/>
</dbReference>
<evidence type="ECO:0000256" key="1">
    <source>
        <dbReference type="SAM" id="Phobius"/>
    </source>
</evidence>
<evidence type="ECO:0000313" key="2">
    <source>
        <dbReference type="EMBL" id="KAA6390483.1"/>
    </source>
</evidence>
<keyword evidence="1" id="KW-0812">Transmembrane</keyword>
<gene>
    <name evidence="2" type="ORF">EZS28_013989</name>
</gene>
<keyword evidence="1" id="KW-1133">Transmembrane helix</keyword>